<comment type="caution">
    <text evidence="3">The sequence shown here is derived from an EMBL/GenBank/DDBJ whole genome shotgun (WGS) entry which is preliminary data.</text>
</comment>
<feature type="compositionally biased region" description="Basic and acidic residues" evidence="2">
    <location>
        <begin position="185"/>
        <end position="211"/>
    </location>
</feature>
<keyword evidence="4" id="KW-1185">Reference proteome</keyword>
<evidence type="ECO:0000313" key="4">
    <source>
        <dbReference type="Proteomes" id="UP000288168"/>
    </source>
</evidence>
<gene>
    <name evidence="3" type="ORF">CEP54_011474</name>
</gene>
<name>A0A428PEC0_9HYPO</name>
<evidence type="ECO:0000256" key="2">
    <source>
        <dbReference type="SAM" id="MobiDB-lite"/>
    </source>
</evidence>
<accession>A0A428PEC0</accession>
<evidence type="ECO:0000256" key="1">
    <source>
        <dbReference type="SAM" id="Coils"/>
    </source>
</evidence>
<proteinExistence type="predicted"/>
<feature type="compositionally biased region" description="Low complexity" evidence="2">
    <location>
        <begin position="28"/>
        <end position="55"/>
    </location>
</feature>
<dbReference type="EMBL" id="NKCI01000150">
    <property type="protein sequence ID" value="RSL51377.1"/>
    <property type="molecule type" value="Genomic_DNA"/>
</dbReference>
<feature type="compositionally biased region" description="Polar residues" evidence="2">
    <location>
        <begin position="85"/>
        <end position="97"/>
    </location>
</feature>
<feature type="compositionally biased region" description="Polar residues" evidence="2">
    <location>
        <begin position="155"/>
        <end position="169"/>
    </location>
</feature>
<feature type="region of interest" description="Disordered" evidence="2">
    <location>
        <begin position="23"/>
        <end position="216"/>
    </location>
</feature>
<dbReference type="AlphaFoldDB" id="A0A428PEC0"/>
<keyword evidence="1" id="KW-0175">Coiled coil</keyword>
<dbReference type="OrthoDB" id="10333258at2759"/>
<evidence type="ECO:0000313" key="3">
    <source>
        <dbReference type="EMBL" id="RSL51377.1"/>
    </source>
</evidence>
<feature type="compositionally biased region" description="Low complexity" evidence="2">
    <location>
        <begin position="108"/>
        <end position="122"/>
    </location>
</feature>
<dbReference type="Proteomes" id="UP000288168">
    <property type="component" value="Unassembled WGS sequence"/>
</dbReference>
<sequence length="558" mass="60635">MPPLPEDAAAKMTNEDLDRIRRMAYAMGKGTSGSSSASGESVFSSLSDASSQDSQVPPPRPTEARASDECPSASKPSNPPKDSSRSTANQASRNQQAGIPGGIKIKRLPASSSSNSPPLSQPHHSRGCQQEPSETTGKDSRSKPETRTAPEAGSHHSTGCQQEPSGTTGKDSRSKPKTRPSPEAGSKEKASPDIPQPDRFDGSQARDDSHKAKASQHQASFKTVVIGVCQGFLWAVTSPFSVLRCVQGILGLIVLFFGKGTFIEVKDWVSDTAGTIAGSTKTAFGSQTAYLKDALGWDKDIPYEELPPVLPLVIHIEIWEPGLKLAVRDLDNLQPLIPDLDLGNVARKKKQMAIGNAKWLKELSSLFVSELTKSLGPSRIVMRELLWKIRHHPVKNQLDSDTKAKAFVCGWANNFKGQHDFMVRRATESGDDTSRLWLSTHDSENAAGGQAADEDSIGSSKALAGMSNTWSNVNALCETISLDEELFMEASKQMAKEITHLKKAIKNLETTQKNLKGFSDEQFDADYAGRVETKVLVELVQTWLDLTKAYYGKDSEER</sequence>
<feature type="compositionally biased region" description="Basic and acidic residues" evidence="2">
    <location>
        <begin position="136"/>
        <end position="148"/>
    </location>
</feature>
<reference evidence="3 4" key="1">
    <citation type="submission" date="2017-06" db="EMBL/GenBank/DDBJ databases">
        <title>Comparative genomic analysis of Ambrosia Fusariam Clade fungi.</title>
        <authorList>
            <person name="Stajich J.E."/>
            <person name="Carrillo J."/>
            <person name="Kijimoto T."/>
            <person name="Eskalen A."/>
            <person name="O'Donnell K."/>
            <person name="Kasson M."/>
        </authorList>
    </citation>
    <scope>NUCLEOTIDE SEQUENCE [LARGE SCALE GENOMIC DNA]</scope>
    <source>
        <strain evidence="3 4">NRRL62584</strain>
    </source>
</reference>
<protein>
    <submittedName>
        <fullName evidence="3">Uncharacterized protein</fullName>
    </submittedName>
</protein>
<organism evidence="3 4">
    <name type="scientific">Fusarium duplospermum</name>
    <dbReference type="NCBI Taxonomy" id="1325734"/>
    <lineage>
        <taxon>Eukaryota</taxon>
        <taxon>Fungi</taxon>
        <taxon>Dikarya</taxon>
        <taxon>Ascomycota</taxon>
        <taxon>Pezizomycotina</taxon>
        <taxon>Sordariomycetes</taxon>
        <taxon>Hypocreomycetidae</taxon>
        <taxon>Hypocreales</taxon>
        <taxon>Nectriaceae</taxon>
        <taxon>Fusarium</taxon>
        <taxon>Fusarium solani species complex</taxon>
    </lineage>
</organism>
<feature type="coiled-coil region" evidence="1">
    <location>
        <begin position="491"/>
        <end position="521"/>
    </location>
</feature>